<proteinExistence type="predicted"/>
<feature type="non-terminal residue" evidence="2">
    <location>
        <position position="1"/>
    </location>
</feature>
<comment type="caution">
    <text evidence="2">The sequence shown here is derived from an EMBL/GenBank/DDBJ whole genome shotgun (WGS) entry which is preliminary data.</text>
</comment>
<dbReference type="EMBL" id="JAMKFB020000006">
    <property type="protein sequence ID" value="KAL0191377.1"/>
    <property type="molecule type" value="Genomic_DNA"/>
</dbReference>
<evidence type="ECO:0000256" key="1">
    <source>
        <dbReference type="SAM" id="MobiDB-lite"/>
    </source>
</evidence>
<feature type="region of interest" description="Disordered" evidence="1">
    <location>
        <begin position="52"/>
        <end position="81"/>
    </location>
</feature>
<keyword evidence="3" id="KW-1185">Reference proteome</keyword>
<protein>
    <submittedName>
        <fullName evidence="2">Uncharacterized protein</fullName>
    </submittedName>
</protein>
<dbReference type="AlphaFoldDB" id="A0ABD0QYS9"/>
<evidence type="ECO:0000313" key="2">
    <source>
        <dbReference type="EMBL" id="KAL0191377.1"/>
    </source>
</evidence>
<accession>A0ABD0QYS9</accession>
<name>A0ABD0QYS9_CIRMR</name>
<reference evidence="2 3" key="1">
    <citation type="submission" date="2024-05" db="EMBL/GenBank/DDBJ databases">
        <title>Genome sequencing and assembly of Indian major carp, Cirrhinus mrigala (Hamilton, 1822).</title>
        <authorList>
            <person name="Mohindra V."/>
            <person name="Chowdhury L.M."/>
            <person name="Lal K."/>
            <person name="Jena J.K."/>
        </authorList>
    </citation>
    <scope>NUCLEOTIDE SEQUENCE [LARGE SCALE GENOMIC DNA]</scope>
    <source>
        <strain evidence="2">CM1030</strain>
        <tissue evidence="2">Blood</tissue>
    </source>
</reference>
<evidence type="ECO:0000313" key="3">
    <source>
        <dbReference type="Proteomes" id="UP001529510"/>
    </source>
</evidence>
<gene>
    <name evidence="2" type="ORF">M9458_014075</name>
</gene>
<organism evidence="2 3">
    <name type="scientific">Cirrhinus mrigala</name>
    <name type="common">Mrigala</name>
    <dbReference type="NCBI Taxonomy" id="683832"/>
    <lineage>
        <taxon>Eukaryota</taxon>
        <taxon>Metazoa</taxon>
        <taxon>Chordata</taxon>
        <taxon>Craniata</taxon>
        <taxon>Vertebrata</taxon>
        <taxon>Euteleostomi</taxon>
        <taxon>Actinopterygii</taxon>
        <taxon>Neopterygii</taxon>
        <taxon>Teleostei</taxon>
        <taxon>Ostariophysi</taxon>
        <taxon>Cypriniformes</taxon>
        <taxon>Cyprinidae</taxon>
        <taxon>Labeoninae</taxon>
        <taxon>Labeonini</taxon>
        <taxon>Cirrhinus</taxon>
    </lineage>
</organism>
<feature type="region of interest" description="Disordered" evidence="1">
    <location>
        <begin position="1"/>
        <end position="24"/>
    </location>
</feature>
<feature type="compositionally biased region" description="Polar residues" evidence="1">
    <location>
        <begin position="61"/>
        <end position="81"/>
    </location>
</feature>
<dbReference type="Proteomes" id="UP001529510">
    <property type="component" value="Unassembled WGS sequence"/>
</dbReference>
<sequence>RQQLLADRQSFHMEQLNNTSSRSNTSTIATSLAISLAVLHLYPTSLSLTPLPRPQHKAPPLSSTCISQFSPHQRTDWSSAW</sequence>